<dbReference type="EMBL" id="QKKF02021485">
    <property type="protein sequence ID" value="RZF38859.1"/>
    <property type="molecule type" value="Genomic_DNA"/>
</dbReference>
<dbReference type="InterPro" id="IPR021905">
    <property type="entry name" value="DUF3517"/>
</dbReference>
<reference evidence="3 4" key="1">
    <citation type="journal article" date="2017" name="Gigascience">
        <title>Genome sequence of the small brown planthopper, Laodelphax striatellus.</title>
        <authorList>
            <person name="Zhu J."/>
            <person name="Jiang F."/>
            <person name="Wang X."/>
            <person name="Yang P."/>
            <person name="Bao Y."/>
            <person name="Zhao W."/>
            <person name="Wang W."/>
            <person name="Lu H."/>
            <person name="Wang Q."/>
            <person name="Cui N."/>
            <person name="Li J."/>
            <person name="Chen X."/>
            <person name="Luo L."/>
            <person name="Yu J."/>
            <person name="Kang L."/>
            <person name="Cui F."/>
        </authorList>
    </citation>
    <scope>NUCLEOTIDE SEQUENCE [LARGE SCALE GENOMIC DNA]</scope>
    <source>
        <strain evidence="3">Lst14</strain>
    </source>
</reference>
<feature type="compositionally biased region" description="Polar residues" evidence="1">
    <location>
        <begin position="482"/>
        <end position="502"/>
    </location>
</feature>
<dbReference type="Pfam" id="PF12030">
    <property type="entry name" value="DUF3517"/>
    <property type="match status" value="1"/>
</dbReference>
<feature type="compositionally biased region" description="Polar residues" evidence="1">
    <location>
        <begin position="379"/>
        <end position="395"/>
    </location>
</feature>
<evidence type="ECO:0000259" key="2">
    <source>
        <dbReference type="Pfam" id="PF12030"/>
    </source>
</evidence>
<accession>A0A482WZ59</accession>
<dbReference type="AlphaFoldDB" id="A0A482WZ59"/>
<feature type="region of interest" description="Disordered" evidence="1">
    <location>
        <begin position="267"/>
        <end position="306"/>
    </location>
</feature>
<feature type="domain" description="DUF3517" evidence="2">
    <location>
        <begin position="1"/>
        <end position="245"/>
    </location>
</feature>
<comment type="caution">
    <text evidence="3">The sequence shown here is derived from an EMBL/GenBank/DDBJ whole genome shotgun (WGS) entry which is preliminary data.</text>
</comment>
<organism evidence="3 4">
    <name type="scientific">Laodelphax striatellus</name>
    <name type="common">Small brown planthopper</name>
    <name type="synonym">Delphax striatella</name>
    <dbReference type="NCBI Taxonomy" id="195883"/>
    <lineage>
        <taxon>Eukaryota</taxon>
        <taxon>Metazoa</taxon>
        <taxon>Ecdysozoa</taxon>
        <taxon>Arthropoda</taxon>
        <taxon>Hexapoda</taxon>
        <taxon>Insecta</taxon>
        <taxon>Pterygota</taxon>
        <taxon>Neoptera</taxon>
        <taxon>Paraneoptera</taxon>
        <taxon>Hemiptera</taxon>
        <taxon>Auchenorrhyncha</taxon>
        <taxon>Fulgoroidea</taxon>
        <taxon>Delphacidae</taxon>
        <taxon>Criomorphinae</taxon>
        <taxon>Laodelphax</taxon>
    </lineage>
</organism>
<feature type="region of interest" description="Disordered" evidence="1">
    <location>
        <begin position="348"/>
        <end position="395"/>
    </location>
</feature>
<dbReference type="InParanoid" id="A0A482WZ59"/>
<dbReference type="Proteomes" id="UP000291343">
    <property type="component" value="Unassembled WGS sequence"/>
</dbReference>
<feature type="compositionally biased region" description="Low complexity" evidence="1">
    <location>
        <begin position="411"/>
        <end position="428"/>
    </location>
</feature>
<proteinExistence type="predicted"/>
<protein>
    <recommendedName>
        <fullName evidence="2">DUF3517 domain-containing protein</fullName>
    </recommendedName>
</protein>
<evidence type="ECO:0000256" key="1">
    <source>
        <dbReference type="SAM" id="MobiDB-lite"/>
    </source>
</evidence>
<feature type="compositionally biased region" description="Low complexity" evidence="1">
    <location>
        <begin position="352"/>
        <end position="366"/>
    </location>
</feature>
<dbReference type="STRING" id="195883.A0A482WZ59"/>
<evidence type="ECO:0000313" key="4">
    <source>
        <dbReference type="Proteomes" id="UP000291343"/>
    </source>
</evidence>
<feature type="compositionally biased region" description="Polar residues" evidence="1">
    <location>
        <begin position="458"/>
        <end position="468"/>
    </location>
</feature>
<feature type="region of interest" description="Disordered" evidence="1">
    <location>
        <begin position="410"/>
        <end position="509"/>
    </location>
</feature>
<sequence>MLVALDEGPGPPIKYQYPELTKLHLVVSQLIRCCDVTAKTQSSQSAQGVQPLPNPYAECQPYLVPIQLQAADILYSRSTYVKKVIEDLQLTDEGMKLLQFCCWENPHMSRTVLSELLWQIAFAYCHELRHFMDLLLGTLLMQDSWQSHRIHNAMKGMPDEREGLFDTILRAKNHYQKRAYQCIKCLVSLFSKCRVAFQMLLANDELKRKWGLAVEWLQDELDRRPYVSSGYSNWSPPAQSNESTNGYFLERSGSARKTLEMACELCPEEEPEAEETSEEGEPSQTEEGNGVQGSGGVGGSGQQGVDMDKFTSDFLIDLHHQHNDSWKRIKRPVLDESMTTVADARRAMLHRQQQQQQQKQQQPQKQPTEDEYSEVFSGTKPQQPQQQDETGVGSNALINPALYYDYLVGKQQQQQSGSGTSQTQQQQQPRQDAEWDVCPPSNSSLLRLRSDQPDTALPKTQSTVSLSEETAPAAGDEEVVLSTINPDPAATSTPTSNPSQDAKASRPSK</sequence>
<feature type="compositionally biased region" description="Acidic residues" evidence="1">
    <location>
        <begin position="267"/>
        <end position="281"/>
    </location>
</feature>
<feature type="compositionally biased region" description="Gly residues" evidence="1">
    <location>
        <begin position="290"/>
        <end position="302"/>
    </location>
</feature>
<dbReference type="SMR" id="A0A482WZ59"/>
<keyword evidence="4" id="KW-1185">Reference proteome</keyword>
<gene>
    <name evidence="3" type="ORF">LSTR_LSTR015634</name>
</gene>
<name>A0A482WZ59_LAOST</name>
<dbReference type="OrthoDB" id="289038at2759"/>
<evidence type="ECO:0000313" key="3">
    <source>
        <dbReference type="EMBL" id="RZF38859.1"/>
    </source>
</evidence>